<dbReference type="PANTHER" id="PTHR43463:SF1">
    <property type="entry name" value="NICOTINATE-NUCLEOTIDE--DIMETHYLBENZIMIDAZOLE PHOSPHORIBOSYLTRANSFERASE"/>
    <property type="match status" value="1"/>
</dbReference>
<protein>
    <recommendedName>
        <fullName evidence="4 10">Nicotinate-nucleotide--dimethylbenzimidazole phosphoribosyltransferase</fullName>
        <shortName evidence="10">NN:DBI PRT</shortName>
        <ecNumber evidence="3 10">2.4.2.21</ecNumber>
    </recommendedName>
    <alternativeName>
        <fullName evidence="8 10">N(1)-alpha-phosphoribosyltransferase</fullName>
    </alternativeName>
</protein>
<gene>
    <name evidence="10" type="primary">cobT</name>
    <name evidence="11" type="ORF">SAMN04487931_10985</name>
</gene>
<reference evidence="12" key="1">
    <citation type="submission" date="2016-10" db="EMBL/GenBank/DDBJ databases">
        <authorList>
            <person name="Varghese N."/>
            <person name="Submissions S."/>
        </authorList>
    </citation>
    <scope>NUCLEOTIDE SEQUENCE [LARGE SCALE GENOMIC DNA]</scope>
    <source>
        <strain evidence="12">DSM 3384</strain>
    </source>
</reference>
<dbReference type="GO" id="GO:0008939">
    <property type="term" value="F:nicotinate-nucleotide-dimethylbenzimidazole phosphoribosyltransferase activity"/>
    <property type="evidence" value="ECO:0007669"/>
    <property type="project" value="UniProtKB-UniRule"/>
</dbReference>
<proteinExistence type="inferred from homology"/>
<dbReference type="NCBIfam" id="TIGR03160">
    <property type="entry name" value="cobT_DBIPRT"/>
    <property type="match status" value="1"/>
</dbReference>
<dbReference type="Gene3D" id="3.40.50.10210">
    <property type="match status" value="1"/>
</dbReference>
<evidence type="ECO:0000256" key="4">
    <source>
        <dbReference type="ARBA" id="ARBA00015486"/>
    </source>
</evidence>
<evidence type="ECO:0000256" key="2">
    <source>
        <dbReference type="ARBA" id="ARBA00007110"/>
    </source>
</evidence>
<evidence type="ECO:0000256" key="10">
    <source>
        <dbReference type="HAMAP-Rule" id="MF_00230"/>
    </source>
</evidence>
<comment type="catalytic activity">
    <reaction evidence="9 10">
        <text>5,6-dimethylbenzimidazole + nicotinate beta-D-ribonucleotide = alpha-ribazole 5'-phosphate + nicotinate + H(+)</text>
        <dbReference type="Rhea" id="RHEA:11196"/>
        <dbReference type="ChEBI" id="CHEBI:15378"/>
        <dbReference type="ChEBI" id="CHEBI:15890"/>
        <dbReference type="ChEBI" id="CHEBI:32544"/>
        <dbReference type="ChEBI" id="CHEBI:57502"/>
        <dbReference type="ChEBI" id="CHEBI:57918"/>
        <dbReference type="EC" id="2.4.2.21"/>
    </reaction>
</comment>
<keyword evidence="7 10" id="KW-0808">Transferase</keyword>
<evidence type="ECO:0000256" key="7">
    <source>
        <dbReference type="ARBA" id="ARBA00022679"/>
    </source>
</evidence>
<dbReference type="Pfam" id="PF02277">
    <property type="entry name" value="DBI_PRT"/>
    <property type="match status" value="1"/>
</dbReference>
<evidence type="ECO:0000313" key="11">
    <source>
        <dbReference type="EMBL" id="SDU46293.1"/>
    </source>
</evidence>
<evidence type="ECO:0000256" key="1">
    <source>
        <dbReference type="ARBA" id="ARBA00005049"/>
    </source>
</evidence>
<dbReference type="InterPro" id="IPR017846">
    <property type="entry name" value="Nict_dMeBzImd_PRibTrfase_bact"/>
</dbReference>
<keyword evidence="5 10" id="KW-0169">Cobalamin biosynthesis</keyword>
<dbReference type="FunFam" id="3.40.50.10210:FF:000001">
    <property type="entry name" value="Nicotinate-nucleotide--dimethylbenzimidazole phosphoribosyltransferase"/>
    <property type="match status" value="1"/>
</dbReference>
<keyword evidence="12" id="KW-1185">Reference proteome</keyword>
<comment type="pathway">
    <text evidence="1 10">Nucleoside biosynthesis; alpha-ribazole biosynthesis; alpha-ribazole from 5,6-dimethylbenzimidazole: step 1/2.</text>
</comment>
<dbReference type="SUPFAM" id="SSF52733">
    <property type="entry name" value="Nicotinate mononucleotide:5,6-dimethylbenzimidazole phosphoribosyltransferase (CobT)"/>
    <property type="match status" value="1"/>
</dbReference>
<dbReference type="EMBL" id="FNLL01000009">
    <property type="protein sequence ID" value="SDU46293.1"/>
    <property type="molecule type" value="Genomic_DNA"/>
</dbReference>
<organism evidence="11 12">
    <name type="scientific">Desulfobacula phenolica</name>
    <dbReference type="NCBI Taxonomy" id="90732"/>
    <lineage>
        <taxon>Bacteria</taxon>
        <taxon>Pseudomonadati</taxon>
        <taxon>Thermodesulfobacteriota</taxon>
        <taxon>Desulfobacteria</taxon>
        <taxon>Desulfobacterales</taxon>
        <taxon>Desulfobacteraceae</taxon>
        <taxon>Desulfobacula</taxon>
    </lineage>
</organism>
<evidence type="ECO:0000256" key="5">
    <source>
        <dbReference type="ARBA" id="ARBA00022573"/>
    </source>
</evidence>
<evidence type="ECO:0000256" key="3">
    <source>
        <dbReference type="ARBA" id="ARBA00011991"/>
    </source>
</evidence>
<dbReference type="Proteomes" id="UP000199608">
    <property type="component" value="Unassembled WGS sequence"/>
</dbReference>
<feature type="active site" description="Proton acceptor" evidence="10">
    <location>
        <position position="320"/>
    </location>
</feature>
<dbReference type="GO" id="GO:0009236">
    <property type="term" value="P:cobalamin biosynthetic process"/>
    <property type="evidence" value="ECO:0007669"/>
    <property type="project" value="UniProtKB-UniRule"/>
</dbReference>
<comment type="similarity">
    <text evidence="2 10">Belongs to the CobT family.</text>
</comment>
<dbReference type="InterPro" id="IPR023195">
    <property type="entry name" value="Nict_dMeBzImd_PRibTrfase_N"/>
</dbReference>
<dbReference type="EC" id="2.4.2.21" evidence="3 10"/>
<accession>A0A1H2IQB6</accession>
<sequence>MSLLDQTILSIDETLDEDAFHSAKERLANQAKPVGSLGIMEDISARLAAIKGTINVNLSNKRIITCAGDHGVTQEGVSLFPADVTPQMVYNFANNGASVNVIGKHAGAIVKAADIGVNHDFAPDLPIFHKKVRYGTANFTKEPAMTRAEAILSIEAGIEIVNELEALEPVDLLGTGDMGIGNTTPSSAIIAAFSGIEVEKLTGRGTGIDDKSLKNKINVIKKGLALHKPDPHDPVDVLSKVGGLEIGGLAGLVLGAAARGIPVICDGFISTAGALIACELAPAAKNYLFVSHKSVETGHRFMHKRLGLEPLIDLKFRLGEGTGAAVCMELLDLSTRILADIKTFEEVGINDVQ</sequence>
<dbReference type="CDD" id="cd02439">
    <property type="entry name" value="DMB-PRT_CobT"/>
    <property type="match status" value="1"/>
</dbReference>
<name>A0A1H2IQB6_9BACT</name>
<dbReference type="UniPathway" id="UPA00061">
    <property type="reaction ID" value="UER00516"/>
</dbReference>
<dbReference type="RefSeq" id="WP_092235849.1">
    <property type="nucleotide sequence ID" value="NZ_FNLL01000009.1"/>
</dbReference>
<dbReference type="InterPro" id="IPR003200">
    <property type="entry name" value="Nict_dMeBzImd_PRibTrfase"/>
</dbReference>
<dbReference type="Gene3D" id="1.10.1610.10">
    <property type="match status" value="1"/>
</dbReference>
<evidence type="ECO:0000256" key="8">
    <source>
        <dbReference type="ARBA" id="ARBA00030686"/>
    </source>
</evidence>
<evidence type="ECO:0000256" key="9">
    <source>
        <dbReference type="ARBA" id="ARBA00047340"/>
    </source>
</evidence>
<evidence type="ECO:0000256" key="6">
    <source>
        <dbReference type="ARBA" id="ARBA00022676"/>
    </source>
</evidence>
<evidence type="ECO:0000313" key="12">
    <source>
        <dbReference type="Proteomes" id="UP000199608"/>
    </source>
</evidence>
<dbReference type="PANTHER" id="PTHR43463">
    <property type="entry name" value="NICOTINATE-NUCLEOTIDE--DIMETHYLBENZIMIDAZOLE PHOSPHORIBOSYLTRANSFERASE"/>
    <property type="match status" value="1"/>
</dbReference>
<comment type="function">
    <text evidence="10">Catalyzes the synthesis of alpha-ribazole-5'-phosphate from nicotinate mononucleotide (NAMN) and 5,6-dimethylbenzimidazole (DMB).</text>
</comment>
<keyword evidence="6 10" id="KW-0328">Glycosyltransferase</keyword>
<dbReference type="InterPro" id="IPR036087">
    <property type="entry name" value="Nict_dMeBzImd_PRibTrfase_sf"/>
</dbReference>
<dbReference type="NCBIfam" id="NF000996">
    <property type="entry name" value="PRK00105.1"/>
    <property type="match status" value="1"/>
</dbReference>
<dbReference type="HAMAP" id="MF_00230">
    <property type="entry name" value="CobT"/>
    <property type="match status" value="1"/>
</dbReference>
<dbReference type="AlphaFoldDB" id="A0A1H2IQB6"/>